<keyword evidence="9" id="KW-0573">Peptidoglycan synthesis</keyword>
<keyword evidence="3" id="KW-0121">Carboxypeptidase</keyword>
<keyword evidence="10" id="KW-0511">Multifunctional enzyme</keyword>
<dbReference type="RefSeq" id="WP_071656168.1">
    <property type="nucleotide sequence ID" value="NZ_MLCF01000042.1"/>
</dbReference>
<organism evidence="17 18">
    <name type="scientific">Mangrovactinospora gilvigrisea</name>
    <dbReference type="NCBI Taxonomy" id="1428644"/>
    <lineage>
        <taxon>Bacteria</taxon>
        <taxon>Bacillati</taxon>
        <taxon>Actinomycetota</taxon>
        <taxon>Actinomycetes</taxon>
        <taxon>Kitasatosporales</taxon>
        <taxon>Streptomycetaceae</taxon>
        <taxon>Mangrovactinospora</taxon>
    </lineage>
</organism>
<comment type="catalytic activity">
    <reaction evidence="13">
        <text>[GlcNAc-(1-&gt;4)-Mur2Ac(oyl-L-Ala-gamma-D-Glu-L-Lys-D-Ala-D-Ala)](n)-di-trans,octa-cis-undecaprenyl diphosphate + beta-D-GlcNAc-(1-&gt;4)-Mur2Ac(oyl-L-Ala-gamma-D-Glu-L-Lys-D-Ala-D-Ala)-di-trans,octa-cis-undecaprenyl diphosphate = [GlcNAc-(1-&gt;4)-Mur2Ac(oyl-L-Ala-gamma-D-Glu-L-Lys-D-Ala-D-Ala)](n+1)-di-trans,octa-cis-undecaprenyl diphosphate + di-trans,octa-cis-undecaprenyl diphosphate + H(+)</text>
        <dbReference type="Rhea" id="RHEA:23708"/>
        <dbReference type="Rhea" id="RHEA-COMP:9602"/>
        <dbReference type="Rhea" id="RHEA-COMP:9603"/>
        <dbReference type="ChEBI" id="CHEBI:15378"/>
        <dbReference type="ChEBI" id="CHEBI:58405"/>
        <dbReference type="ChEBI" id="CHEBI:60033"/>
        <dbReference type="ChEBI" id="CHEBI:78435"/>
        <dbReference type="EC" id="2.4.99.28"/>
    </reaction>
</comment>
<dbReference type="InterPro" id="IPR012338">
    <property type="entry name" value="Beta-lactam/transpept-like"/>
</dbReference>
<keyword evidence="7" id="KW-0378">Hydrolase</keyword>
<dbReference type="Pfam" id="PF00905">
    <property type="entry name" value="Transpeptidase"/>
    <property type="match status" value="1"/>
</dbReference>
<dbReference type="GO" id="GO:0006508">
    <property type="term" value="P:proteolysis"/>
    <property type="evidence" value="ECO:0007669"/>
    <property type="project" value="UniProtKB-KW"/>
</dbReference>
<keyword evidence="18" id="KW-1185">Reference proteome</keyword>
<dbReference type="PANTHER" id="PTHR32282">
    <property type="entry name" value="BINDING PROTEIN TRANSPEPTIDASE, PUTATIVE-RELATED"/>
    <property type="match status" value="1"/>
</dbReference>
<feature type="domain" description="Penicillin-binding protein transpeptidase" evidence="15">
    <location>
        <begin position="366"/>
        <end position="634"/>
    </location>
</feature>
<evidence type="ECO:0000259" key="16">
    <source>
        <dbReference type="Pfam" id="PF00912"/>
    </source>
</evidence>
<feature type="region of interest" description="Disordered" evidence="14">
    <location>
        <begin position="681"/>
        <end position="741"/>
    </location>
</feature>
<dbReference type="Gene3D" id="3.40.710.10">
    <property type="entry name" value="DD-peptidase/beta-lactamase superfamily"/>
    <property type="match status" value="1"/>
</dbReference>
<dbReference type="GO" id="GO:0008955">
    <property type="term" value="F:peptidoglycan glycosyltransferase activity"/>
    <property type="evidence" value="ECO:0007669"/>
    <property type="project" value="UniProtKB-EC"/>
</dbReference>
<evidence type="ECO:0000256" key="1">
    <source>
        <dbReference type="ARBA" id="ARBA00007090"/>
    </source>
</evidence>
<evidence type="ECO:0000256" key="2">
    <source>
        <dbReference type="ARBA" id="ARBA00007739"/>
    </source>
</evidence>
<evidence type="ECO:0000256" key="10">
    <source>
        <dbReference type="ARBA" id="ARBA00023268"/>
    </source>
</evidence>
<dbReference type="GO" id="GO:0008658">
    <property type="term" value="F:penicillin binding"/>
    <property type="evidence" value="ECO:0007669"/>
    <property type="project" value="InterPro"/>
</dbReference>
<evidence type="ECO:0000256" key="12">
    <source>
        <dbReference type="ARBA" id="ARBA00034000"/>
    </source>
</evidence>
<dbReference type="AlphaFoldDB" id="A0A1J7BH05"/>
<dbReference type="InterPro" id="IPR050396">
    <property type="entry name" value="Glycosyltr_51/Transpeptidase"/>
</dbReference>
<evidence type="ECO:0000256" key="3">
    <source>
        <dbReference type="ARBA" id="ARBA00022645"/>
    </source>
</evidence>
<comment type="similarity">
    <text evidence="1">In the C-terminal section; belongs to the transpeptidase family.</text>
</comment>
<evidence type="ECO:0000256" key="8">
    <source>
        <dbReference type="ARBA" id="ARBA00022960"/>
    </source>
</evidence>
<dbReference type="FunFam" id="1.10.3810.10:FF:000001">
    <property type="entry name" value="Penicillin-binding protein 1A"/>
    <property type="match status" value="1"/>
</dbReference>
<comment type="similarity">
    <text evidence="2">In the N-terminal section; belongs to the glycosyltransferase 51 family.</text>
</comment>
<keyword evidence="8" id="KW-0133">Cell shape</keyword>
<evidence type="ECO:0000313" key="18">
    <source>
        <dbReference type="Proteomes" id="UP000243342"/>
    </source>
</evidence>
<dbReference type="GO" id="GO:0030288">
    <property type="term" value="C:outer membrane-bounded periplasmic space"/>
    <property type="evidence" value="ECO:0007669"/>
    <property type="project" value="TreeGrafter"/>
</dbReference>
<dbReference type="Gene3D" id="1.10.3810.10">
    <property type="entry name" value="Biosynthetic peptidoglycan transglycosylase-like"/>
    <property type="match status" value="1"/>
</dbReference>
<comment type="caution">
    <text evidence="17">The sequence shown here is derived from an EMBL/GenBank/DDBJ whole genome shotgun (WGS) entry which is preliminary data.</text>
</comment>
<evidence type="ECO:0000256" key="6">
    <source>
        <dbReference type="ARBA" id="ARBA00022679"/>
    </source>
</evidence>
<dbReference type="PANTHER" id="PTHR32282:SF33">
    <property type="entry name" value="PEPTIDOGLYCAN GLYCOSYLTRANSFERASE"/>
    <property type="match status" value="1"/>
</dbReference>
<proteinExistence type="inferred from homology"/>
<dbReference type="STRING" id="1428644.BIV57_08805"/>
<dbReference type="InterPro" id="IPR036950">
    <property type="entry name" value="PBP_transglycosylase"/>
</dbReference>
<dbReference type="Pfam" id="PF00912">
    <property type="entry name" value="Transgly"/>
    <property type="match status" value="1"/>
</dbReference>
<name>A0A1J7BH05_9ACTN</name>
<dbReference type="Proteomes" id="UP000243342">
    <property type="component" value="Unassembled WGS sequence"/>
</dbReference>
<accession>A0A1J7BH05</accession>
<evidence type="ECO:0000256" key="9">
    <source>
        <dbReference type="ARBA" id="ARBA00022984"/>
    </source>
</evidence>
<protein>
    <submittedName>
        <fullName evidence="17">Penicillin-binding protein</fullName>
    </submittedName>
</protein>
<dbReference type="GO" id="GO:0008360">
    <property type="term" value="P:regulation of cell shape"/>
    <property type="evidence" value="ECO:0007669"/>
    <property type="project" value="UniProtKB-KW"/>
</dbReference>
<dbReference type="EMBL" id="MLCF01000042">
    <property type="protein sequence ID" value="OIV37853.1"/>
    <property type="molecule type" value="Genomic_DNA"/>
</dbReference>
<evidence type="ECO:0000256" key="13">
    <source>
        <dbReference type="ARBA" id="ARBA00049902"/>
    </source>
</evidence>
<evidence type="ECO:0000256" key="5">
    <source>
        <dbReference type="ARBA" id="ARBA00022676"/>
    </source>
</evidence>
<feature type="domain" description="Glycosyl transferase family 51" evidence="16">
    <location>
        <begin position="80"/>
        <end position="266"/>
    </location>
</feature>
<keyword evidence="6" id="KW-0808">Transferase</keyword>
<comment type="catalytic activity">
    <reaction evidence="12">
        <text>Preferential cleavage: (Ac)2-L-Lys-D-Ala-|-D-Ala. Also transpeptidation of peptidyl-alanyl moieties that are N-acyl substituents of D-alanine.</text>
        <dbReference type="EC" id="3.4.16.4"/>
    </reaction>
</comment>
<dbReference type="InterPro" id="IPR001460">
    <property type="entry name" value="PCN-bd_Tpept"/>
</dbReference>
<sequence length="741" mass="77364">MASKRSAPRFRTGRVGPVALTARFVGVSALAGVLAAGVLLPAVGTLGVGAKASAQSFDSLPGDFKRPPLSQASHIYDSKGNLLATVYDRDRTVVKTQDIAPTMRKAIVAIEDARFYQHGAVDPKGILRALNQNAENGGVSQGASTLTQQYVKNVFVEDAGNDPKAVAEAQRQTIGRKVREMKYAIKVEEELTKTQILTNYLNITFFGEQAYGVEAAAQRYFSVHAKDLSLAQSAMLAGVVQSPSGYDPLTNPKAALDRRNTVLRRMAQLHAVTPVQAAAAEKTPLGLNTSKPKNGCITATSGSGFFCDYVKNTVLNDATFGKTAAAREKLWKTGGLEIHTTLDPQAQASSAQAVTSRIYSTDPVAGAVVMVEPGTGRVTAMAQSRPYGFGKGQTTINYSVDKDMGGSNYGFQTGSTFKPFTAAAALEKGISPGQTYKTGSKIDMSNQPFSTCNGTTSAPNWQPQNELTSEKGTFNMATALQKSINTYFVKLSQQTGLCEIATLAEKMNVHMGNGKQLVQSPSLTLGGNTIAPLTMAAAYATFANEGSYCTPVAIDSITTATGKQLAVPKTQCSQVMQKTTADTINTMLLGVVQDGTGKAAGLTDRESAGKTGTTDNRMAAWFLGYTTNMVGAVWMGDPANKQSMYNLRIGPQYYDKVEGADGPGPIWKLAMSGALSGKPAGSFQKVSLPTAPSQDGNGGKKAGGGGDNAGGSGGAGNGSKPGKGHGGNTGGPWGGLIGGWG</sequence>
<keyword evidence="4" id="KW-0645">Protease</keyword>
<feature type="compositionally biased region" description="Polar residues" evidence="14">
    <location>
        <begin position="684"/>
        <end position="695"/>
    </location>
</feature>
<dbReference type="SUPFAM" id="SSF53955">
    <property type="entry name" value="Lysozyme-like"/>
    <property type="match status" value="1"/>
</dbReference>
<evidence type="ECO:0000313" key="17">
    <source>
        <dbReference type="EMBL" id="OIV37853.1"/>
    </source>
</evidence>
<evidence type="ECO:0000256" key="11">
    <source>
        <dbReference type="ARBA" id="ARBA00023316"/>
    </source>
</evidence>
<dbReference type="SUPFAM" id="SSF56601">
    <property type="entry name" value="beta-lactamase/transpeptidase-like"/>
    <property type="match status" value="1"/>
</dbReference>
<evidence type="ECO:0000256" key="7">
    <source>
        <dbReference type="ARBA" id="ARBA00022801"/>
    </source>
</evidence>
<keyword evidence="11" id="KW-0961">Cell wall biogenesis/degradation</keyword>
<dbReference type="InterPro" id="IPR023346">
    <property type="entry name" value="Lysozyme-like_dom_sf"/>
</dbReference>
<dbReference type="GO" id="GO:0071555">
    <property type="term" value="P:cell wall organization"/>
    <property type="evidence" value="ECO:0007669"/>
    <property type="project" value="UniProtKB-KW"/>
</dbReference>
<evidence type="ECO:0000259" key="15">
    <source>
        <dbReference type="Pfam" id="PF00905"/>
    </source>
</evidence>
<evidence type="ECO:0000256" key="14">
    <source>
        <dbReference type="SAM" id="MobiDB-lite"/>
    </source>
</evidence>
<dbReference type="InterPro" id="IPR001264">
    <property type="entry name" value="Glyco_trans_51"/>
</dbReference>
<feature type="compositionally biased region" description="Gly residues" evidence="14">
    <location>
        <begin position="696"/>
        <end position="741"/>
    </location>
</feature>
<evidence type="ECO:0000256" key="4">
    <source>
        <dbReference type="ARBA" id="ARBA00022670"/>
    </source>
</evidence>
<dbReference type="OrthoDB" id="8865355at2"/>
<dbReference type="GO" id="GO:0009002">
    <property type="term" value="F:serine-type D-Ala-D-Ala carboxypeptidase activity"/>
    <property type="evidence" value="ECO:0007669"/>
    <property type="project" value="UniProtKB-EC"/>
</dbReference>
<gene>
    <name evidence="17" type="ORF">BIV57_08805</name>
</gene>
<dbReference type="GO" id="GO:0009252">
    <property type="term" value="P:peptidoglycan biosynthetic process"/>
    <property type="evidence" value="ECO:0007669"/>
    <property type="project" value="UniProtKB-KW"/>
</dbReference>
<keyword evidence="5" id="KW-0328">Glycosyltransferase</keyword>
<reference evidence="17 18" key="1">
    <citation type="submission" date="2016-10" db="EMBL/GenBank/DDBJ databases">
        <title>Genome sequence of Streptomyces gilvigriseus MUSC 26.</title>
        <authorList>
            <person name="Lee L.-H."/>
            <person name="Ser H.-L."/>
        </authorList>
    </citation>
    <scope>NUCLEOTIDE SEQUENCE [LARGE SCALE GENOMIC DNA]</scope>
    <source>
        <strain evidence="17 18">MUSC 26</strain>
    </source>
</reference>